<dbReference type="RefSeq" id="XP_016259510.1">
    <property type="nucleotide sequence ID" value="XM_016410488.1"/>
</dbReference>
<dbReference type="SUPFAM" id="SSF53067">
    <property type="entry name" value="Actin-like ATPase domain"/>
    <property type="match status" value="1"/>
</dbReference>
<accession>A0A0D2DUN3</accession>
<evidence type="ECO:0000313" key="3">
    <source>
        <dbReference type="Proteomes" id="UP000053342"/>
    </source>
</evidence>
<feature type="region of interest" description="Disordered" evidence="1">
    <location>
        <begin position="619"/>
        <end position="650"/>
    </location>
</feature>
<feature type="compositionally biased region" description="Polar residues" evidence="1">
    <location>
        <begin position="1"/>
        <end position="24"/>
    </location>
</feature>
<dbReference type="OrthoDB" id="2394218at2759"/>
<dbReference type="GeneID" id="27361153"/>
<evidence type="ECO:0000256" key="1">
    <source>
        <dbReference type="SAM" id="MobiDB-lite"/>
    </source>
</evidence>
<dbReference type="AlphaFoldDB" id="A0A0D2DUN3"/>
<keyword evidence="3" id="KW-1185">Reference proteome</keyword>
<dbReference type="HOGENOM" id="CLU_009958_3_0_1"/>
<dbReference type="VEuPathDB" id="FungiDB:PV06_09079"/>
<dbReference type="Proteomes" id="UP000053342">
    <property type="component" value="Unassembled WGS sequence"/>
</dbReference>
<feature type="region of interest" description="Disordered" evidence="1">
    <location>
        <begin position="1"/>
        <end position="25"/>
    </location>
</feature>
<gene>
    <name evidence="2" type="ORF">PV06_09079</name>
</gene>
<protein>
    <submittedName>
        <fullName evidence="2">Uncharacterized protein</fullName>
    </submittedName>
</protein>
<dbReference type="PANTHER" id="PTHR42749">
    <property type="entry name" value="CELL SHAPE-DETERMINING PROTEIN MREB"/>
    <property type="match status" value="1"/>
</dbReference>
<dbReference type="InterPro" id="IPR043129">
    <property type="entry name" value="ATPase_NBD"/>
</dbReference>
<name>A0A0D2DUN3_9EURO</name>
<dbReference type="STRING" id="215243.A0A0D2DUN3"/>
<sequence length="717" mass="79116">MNNNVSTCTTSETSFGVSQHNSPPRSRFVEVGLYTEGPAMAPPDSQPASHQWQPDLVCGIDFGMTCTGVAWALFNEMTTDWSQLRQMRRWPGQNSSLEKVPTELIYSGGNTVQLWGAECKALASQDERIRTKRLFKNAMSTRDVGPAAHGHEVENARRYFKDFLTQVHAHVEASLAKQINDFKKLRIEYVFSVPTTWNRDADTLNEVKQTIREVVGKTQYRRGIIGMSEAAASAVETGQDRFKKGDVVLVCDTGGGTADVNIFKFVSSEREAGRIKPLTYDEGAPAGAASIDQAALDHLISKMRSIENLGKDSVIWALEAVQAGFSNIKHDYGRSKQEGYYLLPVPGMNGLQPPSEDFELGGKGSQEICFRIRPKLLEEWFNTAVNDILAIIDSQLEALAREHKGEKIDRVVLSGGFAWNVYYQDRMKAYFSNKKREKHRSISLDLDILTAPEPELSVVQGLVHNRVRELKGLGPIFESVCCPVSYGVVFAERYNSLKHSRQGDVPEISALDGKKYIQGQIDWIIKKGIPIPSKGIKREYDIVLNEKAEKLPRSFQIVTTDHPRDRLPPNVSHSAVKPVCEITIDLTKLKVTNKPQSTSTFGALSNKIKASTPLIKRSISNATSGPAPPISSALGTSGGGSGTAAATTTPTTKETSFDLFLLVGASDLRFEIKPRGEPDILASSEHDQIDVVWAQDDTLTRTSTATSRTDDLLLKRS</sequence>
<dbReference type="Gene3D" id="3.30.420.40">
    <property type="match status" value="2"/>
</dbReference>
<organism evidence="2 3">
    <name type="scientific">Exophiala oligosperma</name>
    <dbReference type="NCBI Taxonomy" id="215243"/>
    <lineage>
        <taxon>Eukaryota</taxon>
        <taxon>Fungi</taxon>
        <taxon>Dikarya</taxon>
        <taxon>Ascomycota</taxon>
        <taxon>Pezizomycotina</taxon>
        <taxon>Eurotiomycetes</taxon>
        <taxon>Chaetothyriomycetidae</taxon>
        <taxon>Chaetothyriales</taxon>
        <taxon>Herpotrichiellaceae</taxon>
        <taxon>Exophiala</taxon>
    </lineage>
</organism>
<dbReference type="PANTHER" id="PTHR42749:SF1">
    <property type="entry name" value="CELL SHAPE-DETERMINING PROTEIN MREB"/>
    <property type="match status" value="1"/>
</dbReference>
<evidence type="ECO:0000313" key="2">
    <source>
        <dbReference type="EMBL" id="KIW39294.1"/>
    </source>
</evidence>
<proteinExistence type="predicted"/>
<dbReference type="CDD" id="cd10170">
    <property type="entry name" value="ASKHA_NBD_HSP70"/>
    <property type="match status" value="1"/>
</dbReference>
<reference evidence="2 3" key="1">
    <citation type="submission" date="2015-01" db="EMBL/GenBank/DDBJ databases">
        <title>The Genome Sequence of Exophiala oligosperma CBS72588.</title>
        <authorList>
            <consortium name="The Broad Institute Genomics Platform"/>
            <person name="Cuomo C."/>
            <person name="de Hoog S."/>
            <person name="Gorbushina A."/>
            <person name="Stielow B."/>
            <person name="Teixiera M."/>
            <person name="Abouelleil A."/>
            <person name="Chapman S.B."/>
            <person name="Priest M."/>
            <person name="Young S.K."/>
            <person name="Wortman J."/>
            <person name="Nusbaum C."/>
            <person name="Birren B."/>
        </authorList>
    </citation>
    <scope>NUCLEOTIDE SEQUENCE [LARGE SCALE GENOMIC DNA]</scope>
    <source>
        <strain evidence="2 3">CBS 72588</strain>
    </source>
</reference>
<dbReference type="Gene3D" id="3.90.640.10">
    <property type="entry name" value="Actin, Chain A, domain 4"/>
    <property type="match status" value="1"/>
</dbReference>
<dbReference type="EMBL" id="KN847340">
    <property type="protein sequence ID" value="KIW39294.1"/>
    <property type="molecule type" value="Genomic_DNA"/>
</dbReference>